<keyword evidence="2" id="KW-1185">Reference proteome</keyword>
<evidence type="ECO:0000313" key="2">
    <source>
        <dbReference type="Proteomes" id="UP000028725"/>
    </source>
</evidence>
<dbReference type="EMBL" id="JMCB01000008">
    <property type="protein sequence ID" value="KFE67231.1"/>
    <property type="molecule type" value="Genomic_DNA"/>
</dbReference>
<organism evidence="1 2">
    <name type="scientific">Hyalangium minutum</name>
    <dbReference type="NCBI Taxonomy" id="394096"/>
    <lineage>
        <taxon>Bacteria</taxon>
        <taxon>Pseudomonadati</taxon>
        <taxon>Myxococcota</taxon>
        <taxon>Myxococcia</taxon>
        <taxon>Myxococcales</taxon>
        <taxon>Cystobacterineae</taxon>
        <taxon>Archangiaceae</taxon>
        <taxon>Hyalangium</taxon>
    </lineage>
</organism>
<proteinExistence type="predicted"/>
<dbReference type="RefSeq" id="WP_240486827.1">
    <property type="nucleotide sequence ID" value="NZ_JMCB01000008.1"/>
</dbReference>
<gene>
    <name evidence="1" type="ORF">DB31_8584</name>
</gene>
<dbReference type="Proteomes" id="UP000028725">
    <property type="component" value="Unassembled WGS sequence"/>
</dbReference>
<reference evidence="1 2" key="1">
    <citation type="submission" date="2014-04" db="EMBL/GenBank/DDBJ databases">
        <title>Genome assembly of Hyalangium minutum DSM 14724.</title>
        <authorList>
            <person name="Sharma G."/>
            <person name="Subramanian S."/>
        </authorList>
    </citation>
    <scope>NUCLEOTIDE SEQUENCE [LARGE SCALE GENOMIC DNA]</scope>
    <source>
        <strain evidence="1 2">DSM 14724</strain>
    </source>
</reference>
<protein>
    <submittedName>
        <fullName evidence="1">Uncharacterized protein</fullName>
    </submittedName>
</protein>
<dbReference type="AlphaFoldDB" id="A0A085WHR8"/>
<accession>A0A085WHR8</accession>
<comment type="caution">
    <text evidence="1">The sequence shown here is derived from an EMBL/GenBank/DDBJ whole genome shotgun (WGS) entry which is preliminary data.</text>
</comment>
<evidence type="ECO:0000313" key="1">
    <source>
        <dbReference type="EMBL" id="KFE67231.1"/>
    </source>
</evidence>
<sequence length="47" mass="5434">MYIVRINQRMDKCGWVVPEGFSLETDWAELYAVSPEGKVLARYPFAP</sequence>
<name>A0A085WHR8_9BACT</name>